<evidence type="ECO:0000313" key="3">
    <source>
        <dbReference type="Proteomes" id="UP000034607"/>
    </source>
</evidence>
<dbReference type="Proteomes" id="UP000034607">
    <property type="component" value="Unassembled WGS sequence"/>
</dbReference>
<proteinExistence type="predicted"/>
<feature type="transmembrane region" description="Helical" evidence="1">
    <location>
        <begin position="6"/>
        <end position="24"/>
    </location>
</feature>
<gene>
    <name evidence="2" type="ORF">UX78_C0001G0001</name>
</gene>
<dbReference type="AlphaFoldDB" id="A0A0G1TRZ4"/>
<keyword evidence="1" id="KW-1133">Transmembrane helix</keyword>
<keyword evidence="1" id="KW-0472">Membrane</keyword>
<dbReference type="EMBL" id="LCNM01000001">
    <property type="protein sequence ID" value="KKU56948.1"/>
    <property type="molecule type" value="Genomic_DNA"/>
</dbReference>
<name>A0A0G1TRZ4_9BACT</name>
<feature type="transmembrane region" description="Helical" evidence="1">
    <location>
        <begin position="31"/>
        <end position="48"/>
    </location>
</feature>
<organism evidence="2 3">
    <name type="scientific">Candidatus Amesbacteria bacterium GW2011_GWA2_47_11</name>
    <dbReference type="NCBI Taxonomy" id="1618357"/>
    <lineage>
        <taxon>Bacteria</taxon>
        <taxon>Candidatus Amesiibacteriota</taxon>
    </lineage>
</organism>
<accession>A0A0G1TRZ4</accession>
<protein>
    <submittedName>
        <fullName evidence="2">Uncharacterized protein</fullName>
    </submittedName>
</protein>
<comment type="caution">
    <text evidence="2">The sequence shown here is derived from an EMBL/GenBank/DDBJ whole genome shotgun (WGS) entry which is preliminary data.</text>
</comment>
<reference evidence="2 3" key="1">
    <citation type="journal article" date="2015" name="Nature">
        <title>rRNA introns, odd ribosomes, and small enigmatic genomes across a large radiation of phyla.</title>
        <authorList>
            <person name="Brown C.T."/>
            <person name="Hug L.A."/>
            <person name="Thomas B.C."/>
            <person name="Sharon I."/>
            <person name="Castelle C.J."/>
            <person name="Singh A."/>
            <person name="Wilkins M.J."/>
            <person name="Williams K.H."/>
            <person name="Banfield J.F."/>
        </authorList>
    </citation>
    <scope>NUCLEOTIDE SEQUENCE [LARGE SCALE GENOMIC DNA]</scope>
</reference>
<feature type="transmembrane region" description="Helical" evidence="1">
    <location>
        <begin position="54"/>
        <end position="75"/>
    </location>
</feature>
<sequence length="90" mass="9863">MVLVIHIALAILSIGLATFTALFPSRNKLRITYFLTLGTFGSGFIMFFIHPVNLGRACASGILYLGFMVAISAMARRKLALIRTPGKYLI</sequence>
<evidence type="ECO:0000313" key="2">
    <source>
        <dbReference type="EMBL" id="KKU56948.1"/>
    </source>
</evidence>
<evidence type="ECO:0000256" key="1">
    <source>
        <dbReference type="SAM" id="Phobius"/>
    </source>
</evidence>
<keyword evidence="1" id="KW-0812">Transmembrane</keyword>